<organism evidence="1 2">
    <name type="scientific">Aquamicrobium defluvii</name>
    <dbReference type="NCBI Taxonomy" id="69279"/>
    <lineage>
        <taxon>Bacteria</taxon>
        <taxon>Pseudomonadati</taxon>
        <taxon>Pseudomonadota</taxon>
        <taxon>Alphaproteobacteria</taxon>
        <taxon>Hyphomicrobiales</taxon>
        <taxon>Phyllobacteriaceae</taxon>
        <taxon>Aquamicrobium</taxon>
    </lineage>
</organism>
<name>A0A011TCZ3_9HYPH</name>
<dbReference type="InterPro" id="IPR027266">
    <property type="entry name" value="TrmE/GcvT-like"/>
</dbReference>
<dbReference type="Gene3D" id="3.30.70.1520">
    <property type="entry name" value="Heterotetrameric sarcosine oxidase"/>
    <property type="match status" value="1"/>
</dbReference>
<proteinExistence type="predicted"/>
<sequence length="139" mass="14850">MGIALPGPGRCSQKDGIRVLWQGPARWLVLAGAESGTEERLRAIVGRDAAVIDQSGALVSLHLEGSRVRAALSKILPIDLHPRVFARDDTRSTAAGHIGIQIVCVEDTPCYLLLIPRSTAPDFARWLIASSAEFGVGVE</sequence>
<dbReference type="Proteomes" id="UP000019849">
    <property type="component" value="Unassembled WGS sequence"/>
</dbReference>
<dbReference type="Pfam" id="PF04268">
    <property type="entry name" value="SoxG"/>
    <property type="match status" value="1"/>
</dbReference>
<dbReference type="HOGENOM" id="CLU_114076_3_0_5"/>
<gene>
    <name evidence="1" type="ORF">BG36_22800</name>
</gene>
<dbReference type="eggNOG" id="COG4583">
    <property type="taxonomic scope" value="Bacteria"/>
</dbReference>
<dbReference type="AlphaFoldDB" id="A0A011TCZ3"/>
<evidence type="ECO:0008006" key="3">
    <source>
        <dbReference type="Google" id="ProtNLM"/>
    </source>
</evidence>
<dbReference type="Gene3D" id="3.30.1360.120">
    <property type="entry name" value="Probable tRNA modification gtpase trme, domain 1"/>
    <property type="match status" value="1"/>
</dbReference>
<dbReference type="EMBL" id="JENY01000007">
    <property type="protein sequence ID" value="EXL09489.1"/>
    <property type="molecule type" value="Genomic_DNA"/>
</dbReference>
<protein>
    <recommendedName>
        <fullName evidence="3">Sarcosine oxidase subunit gamma</fullName>
    </recommendedName>
</protein>
<comment type="caution">
    <text evidence="1">The sequence shown here is derived from an EMBL/GenBank/DDBJ whole genome shotgun (WGS) entry which is preliminary data.</text>
</comment>
<dbReference type="STRING" id="69279.BG36_22800"/>
<evidence type="ECO:0000313" key="1">
    <source>
        <dbReference type="EMBL" id="EXL09489.1"/>
    </source>
</evidence>
<dbReference type="PATRIC" id="fig|69279.3.peg.1489"/>
<evidence type="ECO:0000313" key="2">
    <source>
        <dbReference type="Proteomes" id="UP000019849"/>
    </source>
</evidence>
<dbReference type="InterPro" id="IPR007375">
    <property type="entry name" value="SoxG"/>
</dbReference>
<dbReference type="SUPFAM" id="SSF103025">
    <property type="entry name" value="Folate-binding domain"/>
    <property type="match status" value="1"/>
</dbReference>
<accession>A0A011TCZ3</accession>
<reference evidence="1 2" key="1">
    <citation type="submission" date="2014-02" db="EMBL/GenBank/DDBJ databases">
        <title>Aquamicrobium defluvii Genome sequencing.</title>
        <authorList>
            <person name="Wang X."/>
        </authorList>
    </citation>
    <scope>NUCLEOTIDE SEQUENCE [LARGE SCALE GENOMIC DNA]</scope>
    <source>
        <strain evidence="1 2">W13Z1</strain>
    </source>
</reference>